<gene>
    <name evidence="1" type="ORF">ERS007661_03851</name>
</gene>
<evidence type="ECO:0000313" key="2">
    <source>
        <dbReference type="Proteomes" id="UP000039217"/>
    </source>
</evidence>
<dbReference type="AlphaFoldDB" id="A0A655FWZ0"/>
<protein>
    <submittedName>
        <fullName evidence="1">Uncharacterized protein</fullName>
    </submittedName>
</protein>
<reference evidence="1 2" key="1">
    <citation type="submission" date="2015-03" db="EMBL/GenBank/DDBJ databases">
        <authorList>
            <consortium name="Pathogen Informatics"/>
        </authorList>
    </citation>
    <scope>NUCLEOTIDE SEQUENCE [LARGE SCALE GENOMIC DNA]</scope>
    <source>
        <strain evidence="1 2">D00501624</strain>
    </source>
</reference>
<dbReference type="Proteomes" id="UP000039217">
    <property type="component" value="Unassembled WGS sequence"/>
</dbReference>
<organism evidence="1 2">
    <name type="scientific">Mycobacterium tuberculosis</name>
    <dbReference type="NCBI Taxonomy" id="1773"/>
    <lineage>
        <taxon>Bacteria</taxon>
        <taxon>Bacillati</taxon>
        <taxon>Actinomycetota</taxon>
        <taxon>Actinomycetes</taxon>
        <taxon>Mycobacteriales</taxon>
        <taxon>Mycobacteriaceae</taxon>
        <taxon>Mycobacterium</taxon>
        <taxon>Mycobacterium tuberculosis complex</taxon>
    </lineage>
</organism>
<accession>A0A655FWZ0</accession>
<evidence type="ECO:0000313" key="1">
    <source>
        <dbReference type="EMBL" id="CNW33905.1"/>
    </source>
</evidence>
<dbReference type="EMBL" id="CQQC01001908">
    <property type="protein sequence ID" value="CNW33905.1"/>
    <property type="molecule type" value="Genomic_DNA"/>
</dbReference>
<sequence length="45" mass="5067">MSLCRYKVKSAPDNLAASNRLRWFSASWMIMSPDSHSALIAARLL</sequence>
<proteinExistence type="predicted"/>
<name>A0A655FWZ0_MYCTX</name>